<protein>
    <submittedName>
        <fullName evidence="1">Uncharacterized protein</fullName>
    </submittedName>
</protein>
<dbReference type="STRING" id="269670.SAMN02982927_02644"/>
<organism evidence="1 2">
    <name type="scientific">Sporolactobacillus nakayamae</name>
    <dbReference type="NCBI Taxonomy" id="269670"/>
    <lineage>
        <taxon>Bacteria</taxon>
        <taxon>Bacillati</taxon>
        <taxon>Bacillota</taxon>
        <taxon>Bacilli</taxon>
        <taxon>Bacillales</taxon>
        <taxon>Sporolactobacillaceae</taxon>
        <taxon>Sporolactobacillus</taxon>
    </lineage>
</organism>
<dbReference type="AlphaFoldDB" id="A0A1I2UF17"/>
<accession>A0A1I2UF17</accession>
<dbReference type="Proteomes" id="UP000198752">
    <property type="component" value="Unassembled WGS sequence"/>
</dbReference>
<proteinExistence type="predicted"/>
<evidence type="ECO:0000313" key="2">
    <source>
        <dbReference type="Proteomes" id="UP000198752"/>
    </source>
</evidence>
<evidence type="ECO:0000313" key="1">
    <source>
        <dbReference type="EMBL" id="SFG74969.1"/>
    </source>
</evidence>
<dbReference type="EMBL" id="FOOY01000020">
    <property type="protein sequence ID" value="SFG74969.1"/>
    <property type="molecule type" value="Genomic_DNA"/>
</dbReference>
<keyword evidence="2" id="KW-1185">Reference proteome</keyword>
<name>A0A1I2UF17_9BACL</name>
<dbReference type="RefSeq" id="WP_093673715.1">
    <property type="nucleotide sequence ID" value="NZ_FOOY01000020.1"/>
</dbReference>
<reference evidence="2" key="1">
    <citation type="submission" date="2016-10" db="EMBL/GenBank/DDBJ databases">
        <authorList>
            <person name="Varghese N."/>
            <person name="Submissions S."/>
        </authorList>
    </citation>
    <scope>NUCLEOTIDE SEQUENCE [LARGE SCALE GENOMIC DNA]</scope>
    <source>
        <strain evidence="2">ATCC 700379</strain>
    </source>
</reference>
<gene>
    <name evidence="1" type="ORF">SAMN02982927_02644</name>
</gene>
<sequence length="73" mass="8273">MDEFKLKDGIEIVGLGKDGELEKMIKFYNDESNESAAIVLDTIKKNDRAFYRKGLLRQNGVSRKLVAVKSPKI</sequence>